<feature type="domain" description="C-type lectin" evidence="2">
    <location>
        <begin position="61"/>
        <end position="185"/>
    </location>
</feature>
<evidence type="ECO:0000256" key="1">
    <source>
        <dbReference type="ARBA" id="ARBA00023157"/>
    </source>
</evidence>
<keyword evidence="1" id="KW-1015">Disulfide bond</keyword>
<dbReference type="InterPro" id="IPR016186">
    <property type="entry name" value="C-type_lectin-like/link_sf"/>
</dbReference>
<keyword evidence="4" id="KW-1185">Reference proteome</keyword>
<proteinExistence type="predicted"/>
<name>A0A8C4E1I4_DICLA</name>
<dbReference type="SUPFAM" id="SSF56436">
    <property type="entry name" value="C-type lectin-like"/>
    <property type="match status" value="1"/>
</dbReference>
<dbReference type="Gene3D" id="3.10.100.10">
    <property type="entry name" value="Mannose-Binding Protein A, subunit A"/>
    <property type="match status" value="1"/>
</dbReference>
<reference evidence="3" key="2">
    <citation type="submission" date="2025-09" db="UniProtKB">
        <authorList>
            <consortium name="Ensembl"/>
        </authorList>
    </citation>
    <scope>IDENTIFICATION</scope>
</reference>
<accession>A0A8C4E1I4</accession>
<dbReference type="Ensembl" id="ENSDLAT00005012137.2">
    <property type="protein sequence ID" value="ENSDLAP00005011090.2"/>
    <property type="gene ID" value="ENSDLAG00005034678.1"/>
</dbReference>
<dbReference type="Pfam" id="PF00059">
    <property type="entry name" value="Lectin_C"/>
    <property type="match status" value="1"/>
</dbReference>
<protein>
    <recommendedName>
        <fullName evidence="2">C-type lectin domain-containing protein</fullName>
    </recommendedName>
</protein>
<dbReference type="GeneTree" id="ENSGT00940000163911"/>
<organism evidence="3 4">
    <name type="scientific">Dicentrarchus labrax</name>
    <name type="common">European seabass</name>
    <name type="synonym">Morone labrax</name>
    <dbReference type="NCBI Taxonomy" id="13489"/>
    <lineage>
        <taxon>Eukaryota</taxon>
        <taxon>Metazoa</taxon>
        <taxon>Chordata</taxon>
        <taxon>Craniata</taxon>
        <taxon>Vertebrata</taxon>
        <taxon>Euteleostomi</taxon>
        <taxon>Actinopterygii</taxon>
        <taxon>Neopterygii</taxon>
        <taxon>Teleostei</taxon>
        <taxon>Neoteleostei</taxon>
        <taxon>Acanthomorphata</taxon>
        <taxon>Eupercaria</taxon>
        <taxon>Moronidae</taxon>
        <taxon>Dicentrarchus</taxon>
    </lineage>
</organism>
<evidence type="ECO:0000313" key="4">
    <source>
        <dbReference type="Proteomes" id="UP000694389"/>
    </source>
</evidence>
<dbReference type="InterPro" id="IPR018378">
    <property type="entry name" value="C-type_lectin_CS"/>
</dbReference>
<sequence length="191" mass="22429">RTSSEETYSSKFVRLFKSLLCLLVIKCIRVCIYINNHDSINTKYVLYHQPSGYGFNSCSQFPKRKYYYVNMPMNWTEAQHYCREKYTDLATIESTDDISRLKPDFLYAWAWIGLKDDPKSWKVSMGNDTNSWRWSATGLTSKTGYHNWKVGQPNNEWSNANCVSMGTNGKWYDRDCKSLWSFVCYNGKKNT</sequence>
<dbReference type="PROSITE" id="PS50041">
    <property type="entry name" value="C_TYPE_LECTIN_2"/>
    <property type="match status" value="1"/>
</dbReference>
<dbReference type="Proteomes" id="UP000694389">
    <property type="component" value="Unassembled WGS sequence"/>
</dbReference>
<dbReference type="InterPro" id="IPR001304">
    <property type="entry name" value="C-type_lectin-like"/>
</dbReference>
<evidence type="ECO:0000313" key="3">
    <source>
        <dbReference type="Ensembl" id="ENSDLAP00005011090.2"/>
    </source>
</evidence>
<evidence type="ECO:0000259" key="2">
    <source>
        <dbReference type="PROSITE" id="PS50041"/>
    </source>
</evidence>
<dbReference type="SMART" id="SM00034">
    <property type="entry name" value="CLECT"/>
    <property type="match status" value="1"/>
</dbReference>
<dbReference type="PANTHER" id="PTHR45784">
    <property type="entry name" value="C-TYPE LECTIN DOMAIN FAMILY 20 MEMBER A-RELATED"/>
    <property type="match status" value="1"/>
</dbReference>
<dbReference type="PANTHER" id="PTHR45784:SF3">
    <property type="entry name" value="C-TYPE LECTIN DOMAIN FAMILY 4 MEMBER K-LIKE-RELATED"/>
    <property type="match status" value="1"/>
</dbReference>
<reference evidence="3" key="1">
    <citation type="submission" date="2025-08" db="UniProtKB">
        <authorList>
            <consortium name="Ensembl"/>
        </authorList>
    </citation>
    <scope>IDENTIFICATION</scope>
</reference>
<dbReference type="PROSITE" id="PS00615">
    <property type="entry name" value="C_TYPE_LECTIN_1"/>
    <property type="match status" value="1"/>
</dbReference>
<dbReference type="InterPro" id="IPR016187">
    <property type="entry name" value="CTDL_fold"/>
</dbReference>
<dbReference type="AlphaFoldDB" id="A0A8C4E1I4"/>